<evidence type="ECO:0000313" key="1">
    <source>
        <dbReference type="EMBL" id="KKK83176.1"/>
    </source>
</evidence>
<protein>
    <recommendedName>
        <fullName evidence="2">Segregation and condensation protein A</fullName>
    </recommendedName>
</protein>
<proteinExistence type="predicted"/>
<dbReference type="AlphaFoldDB" id="A0A0F9BFI4"/>
<comment type="caution">
    <text evidence="1">The sequence shown here is derived from an EMBL/GenBank/DDBJ whole genome shotgun (WGS) entry which is preliminary data.</text>
</comment>
<dbReference type="EMBL" id="LAZR01052346">
    <property type="protein sequence ID" value="KKK83176.1"/>
    <property type="molecule type" value="Genomic_DNA"/>
</dbReference>
<sequence>LQPISYNDTKCEQILESITKINSKSEDIFEKFVKLSDIRQIQETFSMPYREFIALIIKLIQAKQIQIEDHYGSNVIFKVLKK</sequence>
<feature type="non-terminal residue" evidence="1">
    <location>
        <position position="1"/>
    </location>
</feature>
<gene>
    <name evidence="1" type="ORF">LCGC14_2796020</name>
</gene>
<organism evidence="1">
    <name type="scientific">marine sediment metagenome</name>
    <dbReference type="NCBI Taxonomy" id="412755"/>
    <lineage>
        <taxon>unclassified sequences</taxon>
        <taxon>metagenomes</taxon>
        <taxon>ecological metagenomes</taxon>
    </lineage>
</organism>
<evidence type="ECO:0008006" key="2">
    <source>
        <dbReference type="Google" id="ProtNLM"/>
    </source>
</evidence>
<name>A0A0F9BFI4_9ZZZZ</name>
<reference evidence="1" key="1">
    <citation type="journal article" date="2015" name="Nature">
        <title>Complex archaea that bridge the gap between prokaryotes and eukaryotes.</title>
        <authorList>
            <person name="Spang A."/>
            <person name="Saw J.H."/>
            <person name="Jorgensen S.L."/>
            <person name="Zaremba-Niedzwiedzka K."/>
            <person name="Martijn J."/>
            <person name="Lind A.E."/>
            <person name="van Eijk R."/>
            <person name="Schleper C."/>
            <person name="Guy L."/>
            <person name="Ettema T.J."/>
        </authorList>
    </citation>
    <scope>NUCLEOTIDE SEQUENCE</scope>
</reference>
<accession>A0A0F9BFI4</accession>